<name>A0A0R2HA87_WEIVI</name>
<dbReference type="SUPFAM" id="SSF52218">
    <property type="entry name" value="Flavoproteins"/>
    <property type="match status" value="1"/>
</dbReference>
<protein>
    <submittedName>
        <fullName evidence="9">Probabale flavodoxin</fullName>
    </submittedName>
    <submittedName>
        <fullName evidence="10">Sulfite reductase [NADPH] flavoprotein alpha-component</fullName>
        <ecNumber evidence="10">1.8.1.2</ecNumber>
    </submittedName>
</protein>
<dbReference type="EMBL" id="JQBM01000002">
    <property type="protein sequence ID" value="KRN46698.1"/>
    <property type="molecule type" value="Genomic_DNA"/>
</dbReference>
<dbReference type="InterPro" id="IPR050619">
    <property type="entry name" value="Flavodoxin"/>
</dbReference>
<comment type="cofactor">
    <cofactor evidence="1">
        <name>FMN</name>
        <dbReference type="ChEBI" id="CHEBI:58210"/>
    </cofactor>
</comment>
<evidence type="ECO:0000256" key="2">
    <source>
        <dbReference type="ARBA" id="ARBA00003297"/>
    </source>
</evidence>
<keyword evidence="10" id="KW-0560">Oxidoreductase</keyword>
<dbReference type="Pfam" id="PF00258">
    <property type="entry name" value="Flavodoxin_1"/>
    <property type="match status" value="1"/>
</dbReference>
<reference evidence="9 11" key="1">
    <citation type="journal article" date="2015" name="Genome Announc.">
        <title>Expanding the biotechnology potential of lactobacilli through comparative genomics of 213 strains and associated genera.</title>
        <authorList>
            <person name="Sun Z."/>
            <person name="Harris H.M."/>
            <person name="McCann A."/>
            <person name="Guo C."/>
            <person name="Argimon S."/>
            <person name="Zhang W."/>
            <person name="Yang X."/>
            <person name="Jeffery I.B."/>
            <person name="Cooney J.C."/>
            <person name="Kagawa T.F."/>
            <person name="Liu W."/>
            <person name="Song Y."/>
            <person name="Salvetti E."/>
            <person name="Wrobel A."/>
            <person name="Rasinkangas P."/>
            <person name="Parkhill J."/>
            <person name="Rea M.C."/>
            <person name="O'Sullivan O."/>
            <person name="Ritari J."/>
            <person name="Douillard F.P."/>
            <person name="Paul Ross R."/>
            <person name="Yang R."/>
            <person name="Briner A.E."/>
            <person name="Felis G.E."/>
            <person name="de Vos W.M."/>
            <person name="Barrangou R."/>
            <person name="Klaenhammer T.R."/>
            <person name="Caufield P.W."/>
            <person name="Cui Y."/>
            <person name="Zhang H."/>
            <person name="O'Toole P.W."/>
        </authorList>
    </citation>
    <scope>NUCLEOTIDE SEQUENCE [LARGE SCALE GENOMIC DNA]</scope>
    <source>
        <strain evidence="9 11">DSM 20410</strain>
    </source>
</reference>
<keyword evidence="4" id="KW-0813">Transport</keyword>
<dbReference type="EC" id="1.8.1.2" evidence="10"/>
<dbReference type="GO" id="GO:0004783">
    <property type="term" value="F:sulfite reductase (NADPH) activity"/>
    <property type="evidence" value="ECO:0007669"/>
    <property type="project" value="UniProtKB-EC"/>
</dbReference>
<keyword evidence="7" id="KW-0249">Electron transport</keyword>
<keyword evidence="5" id="KW-0285">Flavoprotein</keyword>
<keyword evidence="6" id="KW-0288">FMN</keyword>
<dbReference type="InterPro" id="IPR029039">
    <property type="entry name" value="Flavoprotein-like_sf"/>
</dbReference>
<feature type="domain" description="Flavodoxin-like" evidence="8">
    <location>
        <begin position="4"/>
        <end position="146"/>
    </location>
</feature>
<dbReference type="OrthoDB" id="9790745at2"/>
<evidence type="ECO:0000259" key="8">
    <source>
        <dbReference type="PROSITE" id="PS50902"/>
    </source>
</evidence>
<proteinExistence type="inferred from homology"/>
<evidence type="ECO:0000313" key="12">
    <source>
        <dbReference type="Proteomes" id="UP000254621"/>
    </source>
</evidence>
<dbReference type="InterPro" id="IPR008254">
    <property type="entry name" value="Flavodoxin/NO_synth"/>
</dbReference>
<evidence type="ECO:0000313" key="9">
    <source>
        <dbReference type="EMBL" id="KRN46698.1"/>
    </source>
</evidence>
<dbReference type="GO" id="GO:0016651">
    <property type="term" value="F:oxidoreductase activity, acting on NAD(P)H"/>
    <property type="evidence" value="ECO:0007669"/>
    <property type="project" value="UniProtKB-ARBA"/>
</dbReference>
<evidence type="ECO:0000256" key="3">
    <source>
        <dbReference type="ARBA" id="ARBA00005267"/>
    </source>
</evidence>
<dbReference type="PATRIC" id="fig|1629.5.peg.990"/>
<dbReference type="Gene3D" id="3.40.50.360">
    <property type="match status" value="1"/>
</dbReference>
<dbReference type="PANTHER" id="PTHR42809:SF1">
    <property type="entry name" value="FLAVODOXIN 1"/>
    <property type="match status" value="1"/>
</dbReference>
<dbReference type="PROSITE" id="PS50902">
    <property type="entry name" value="FLAVODOXIN_LIKE"/>
    <property type="match status" value="1"/>
</dbReference>
<evidence type="ECO:0000256" key="1">
    <source>
        <dbReference type="ARBA" id="ARBA00001917"/>
    </source>
</evidence>
<evidence type="ECO:0000256" key="5">
    <source>
        <dbReference type="ARBA" id="ARBA00022630"/>
    </source>
</evidence>
<evidence type="ECO:0000256" key="6">
    <source>
        <dbReference type="ARBA" id="ARBA00022643"/>
    </source>
</evidence>
<dbReference type="AlphaFoldDB" id="A0A0R2HA87"/>
<dbReference type="STRING" id="1629.IV50_GL000983"/>
<dbReference type="GO" id="GO:0010181">
    <property type="term" value="F:FMN binding"/>
    <property type="evidence" value="ECO:0007669"/>
    <property type="project" value="InterPro"/>
</dbReference>
<evidence type="ECO:0000313" key="11">
    <source>
        <dbReference type="Proteomes" id="UP000051992"/>
    </source>
</evidence>
<dbReference type="Proteomes" id="UP000051992">
    <property type="component" value="Unassembled WGS sequence"/>
</dbReference>
<comment type="similarity">
    <text evidence="3">Belongs to the flavodoxin family.</text>
</comment>
<sequence>MLKARVMFATITGNNEAVANIIVKAFEKAAVDVTREQIELIDPHTITKANTDILVLVPYTFDLGSIPDEALDFYDDLAEVQLPEIVYGVAGSGDDYYGKDYCTAVDTFEARLAETGAKQGAPGVKVNLYPDQTDAEHLQAFVKRLLANFEK</sequence>
<dbReference type="EMBL" id="UHIV01000001">
    <property type="protein sequence ID" value="SUP53129.1"/>
    <property type="molecule type" value="Genomic_DNA"/>
</dbReference>
<evidence type="ECO:0000313" key="10">
    <source>
        <dbReference type="EMBL" id="SUP53129.1"/>
    </source>
</evidence>
<organism evidence="9 11">
    <name type="scientific">Weissella viridescens</name>
    <name type="common">Lactobacillus viridescens</name>
    <dbReference type="NCBI Taxonomy" id="1629"/>
    <lineage>
        <taxon>Bacteria</taxon>
        <taxon>Bacillati</taxon>
        <taxon>Bacillota</taxon>
        <taxon>Bacilli</taxon>
        <taxon>Lactobacillales</taxon>
        <taxon>Lactobacillaceae</taxon>
        <taxon>Weissella</taxon>
    </lineage>
</organism>
<evidence type="ECO:0000256" key="4">
    <source>
        <dbReference type="ARBA" id="ARBA00022448"/>
    </source>
</evidence>
<dbReference type="PANTHER" id="PTHR42809">
    <property type="entry name" value="FLAVODOXIN 2"/>
    <property type="match status" value="1"/>
</dbReference>
<gene>
    <name evidence="10" type="primary">cysJ</name>
    <name evidence="9" type="ORF">IV50_GL000983</name>
    <name evidence="10" type="ORF">NCTC13645_00962</name>
</gene>
<reference evidence="10 12" key="2">
    <citation type="submission" date="2018-06" db="EMBL/GenBank/DDBJ databases">
        <authorList>
            <consortium name="Pathogen Informatics"/>
            <person name="Doyle S."/>
        </authorList>
    </citation>
    <scope>NUCLEOTIDE SEQUENCE [LARGE SCALE GENOMIC DNA]</scope>
    <source>
        <strain evidence="10 12">NCTC13645</strain>
    </source>
</reference>
<dbReference type="Proteomes" id="UP000254621">
    <property type="component" value="Unassembled WGS sequence"/>
</dbReference>
<accession>A0A0R2HA87</accession>
<evidence type="ECO:0000256" key="7">
    <source>
        <dbReference type="ARBA" id="ARBA00022982"/>
    </source>
</evidence>
<comment type="function">
    <text evidence="2">Low-potential electron donor to a number of redox enzymes.</text>
</comment>
<dbReference type="RefSeq" id="WP_057745874.1">
    <property type="nucleotide sequence ID" value="NZ_BJLU01000002.1"/>
</dbReference>
<keyword evidence="11" id="KW-1185">Reference proteome</keyword>